<protein>
    <submittedName>
        <fullName evidence="1">DUF6660 family protein</fullName>
    </submittedName>
</protein>
<dbReference type="EMBL" id="MTCZ01000026">
    <property type="protein sequence ID" value="OWP84613.1"/>
    <property type="molecule type" value="Genomic_DNA"/>
</dbReference>
<gene>
    <name evidence="2" type="ORF">BWK59_04490</name>
    <name evidence="1" type="ORF">V3Q77_07795</name>
</gene>
<dbReference type="Pfam" id="PF20365">
    <property type="entry name" value="DUF6660"/>
    <property type="match status" value="1"/>
</dbReference>
<evidence type="ECO:0000313" key="3">
    <source>
        <dbReference type="Proteomes" id="UP000197768"/>
    </source>
</evidence>
<organism evidence="2 3">
    <name type="scientific">Flavobacterium davisii</name>
    <dbReference type="NCBI Taxonomy" id="2906077"/>
    <lineage>
        <taxon>Bacteria</taxon>
        <taxon>Pseudomonadati</taxon>
        <taxon>Bacteroidota</taxon>
        <taxon>Flavobacteriia</taxon>
        <taxon>Flavobacteriales</taxon>
        <taxon>Flavobacteriaceae</taxon>
        <taxon>Flavobacterium</taxon>
    </lineage>
</organism>
<dbReference type="OrthoDB" id="997115at2"/>
<sequence length="110" mass="12648">MRFLYIILSVYFLILSGLPCLDMIEHDIAIAKSAQSDLQNKKHSHSDDDDLCSPFCVCNCCGIQVLVYQSIISYDFEVFSAINTENKESLYKSIFYTNFYNSIWQPPKIA</sequence>
<comment type="caution">
    <text evidence="2">The sequence shown here is derived from an EMBL/GenBank/DDBJ whole genome shotgun (WGS) entry which is preliminary data.</text>
</comment>
<dbReference type="AlphaFoldDB" id="A0A246GJZ2"/>
<evidence type="ECO:0000313" key="4">
    <source>
        <dbReference type="Proteomes" id="UP001621813"/>
    </source>
</evidence>
<reference evidence="2 3" key="1">
    <citation type="journal article" date="2017" name="Infect. Genet. Evol.">
        <title>Comparative genome analysis of fish pathogen Flavobacterium columnare reveals extensive sequence diversity within the species.</title>
        <authorList>
            <person name="Kayansamruaj P."/>
            <person name="Dong H.T."/>
            <person name="Hirono I."/>
            <person name="Kondo H."/>
            <person name="Senapin S."/>
            <person name="Rodkhum C."/>
        </authorList>
    </citation>
    <scope>NUCLEOTIDE SEQUENCE [LARGE SCALE GENOMIC DNA]</scope>
    <source>
        <strain evidence="2 3">1215</strain>
    </source>
</reference>
<name>A0A246GJZ2_9FLAO</name>
<dbReference type="Proteomes" id="UP000197768">
    <property type="component" value="Unassembled WGS sequence"/>
</dbReference>
<evidence type="ECO:0000313" key="1">
    <source>
        <dbReference type="EMBL" id="MFK7049789.1"/>
    </source>
</evidence>
<dbReference type="Proteomes" id="UP001621813">
    <property type="component" value="Unassembled WGS sequence"/>
</dbReference>
<keyword evidence="4" id="KW-1185">Reference proteome</keyword>
<proteinExistence type="predicted"/>
<dbReference type="RefSeq" id="WP_088391455.1">
    <property type="nucleotide sequence ID" value="NZ_CP067378.1"/>
</dbReference>
<evidence type="ECO:0000313" key="2">
    <source>
        <dbReference type="EMBL" id="OWP84613.1"/>
    </source>
</evidence>
<dbReference type="InterPro" id="IPR046601">
    <property type="entry name" value="DUF6660"/>
</dbReference>
<dbReference type="EMBL" id="JAZGZR010000017">
    <property type="protein sequence ID" value="MFK7049789.1"/>
    <property type="molecule type" value="Genomic_DNA"/>
</dbReference>
<accession>A0A246GJZ2</accession>
<reference evidence="1 4" key="2">
    <citation type="submission" date="2024-02" db="EMBL/GenBank/DDBJ databases">
        <title>Comparative Genomic Analysis of Flavobacterium Species Causing Columnaris Disease of Freshwater Fish in Thailand: Insights into Virulence and Resistance Mechanisms.</title>
        <authorList>
            <person name="Nguyen D."/>
            <person name="Chokmangmeepisarn P."/>
            <person name="Khianchaikhan K."/>
            <person name="Morishita M."/>
            <person name="Bunnoy A."/>
            <person name="Rodkhum C."/>
        </authorList>
    </citation>
    <scope>NUCLEOTIDE SEQUENCE [LARGE SCALE GENOMIC DNA]</scope>
    <source>
        <strain evidence="1 4">KCRT2007</strain>
    </source>
</reference>